<evidence type="ECO:0000313" key="4">
    <source>
        <dbReference type="Proteomes" id="UP000183080"/>
    </source>
</evidence>
<dbReference type="PANTHER" id="PTHR43377:SF1">
    <property type="entry name" value="BILIVERDIN REDUCTASE A"/>
    <property type="match status" value="1"/>
</dbReference>
<reference evidence="3 4" key="1">
    <citation type="submission" date="2016-08" db="EMBL/GenBank/DDBJ databases">
        <title>New Insights into Marine Group III Euryarchaeota, from dark to light.</title>
        <authorList>
            <person name="Haro-Moreno J.M."/>
            <person name="Rodriguez-Valera F."/>
            <person name="Lopez-Garcia P."/>
            <person name="Moreira D."/>
            <person name="Martin-Cuadrado A.B."/>
        </authorList>
    </citation>
    <scope>NUCLEOTIDE SEQUENCE [LARGE SCALE GENOMIC DNA]</scope>
    <source>
        <strain evidence="3">CG-Epi1</strain>
    </source>
</reference>
<protein>
    <recommendedName>
        <fullName evidence="5">Oxidoreductase</fullName>
    </recommendedName>
</protein>
<dbReference type="Pfam" id="PF01408">
    <property type="entry name" value="GFO_IDH_MocA"/>
    <property type="match status" value="1"/>
</dbReference>
<feature type="domain" description="Gfo/Idh/MocA-like oxidoreductase N-terminal" evidence="1">
    <location>
        <begin position="4"/>
        <end position="118"/>
    </location>
</feature>
<dbReference type="SUPFAM" id="SSF55347">
    <property type="entry name" value="Glyceraldehyde-3-phosphate dehydrogenase-like, C-terminal domain"/>
    <property type="match status" value="1"/>
</dbReference>
<organism evidence="3 4">
    <name type="scientific">Marine Group III euryarchaeote CG-Epi1</name>
    <dbReference type="NCBI Taxonomy" id="1888995"/>
    <lineage>
        <taxon>Archaea</taxon>
        <taxon>Methanobacteriati</taxon>
        <taxon>Thermoplasmatota</taxon>
        <taxon>Thermoplasmata</taxon>
        <taxon>Candidatus Thermoprofundales</taxon>
    </lineage>
</organism>
<dbReference type="InterPro" id="IPR036291">
    <property type="entry name" value="NAD(P)-bd_dom_sf"/>
</dbReference>
<dbReference type="GO" id="GO:0000166">
    <property type="term" value="F:nucleotide binding"/>
    <property type="evidence" value="ECO:0007669"/>
    <property type="project" value="InterPro"/>
</dbReference>
<dbReference type="STRING" id="1888995.BD935_00125"/>
<evidence type="ECO:0000259" key="2">
    <source>
        <dbReference type="Pfam" id="PF22725"/>
    </source>
</evidence>
<dbReference type="Gene3D" id="3.40.50.720">
    <property type="entry name" value="NAD(P)-binding Rossmann-like Domain"/>
    <property type="match status" value="1"/>
</dbReference>
<evidence type="ECO:0000259" key="1">
    <source>
        <dbReference type="Pfam" id="PF01408"/>
    </source>
</evidence>
<name>A0A1J5TY48_9ARCH</name>
<sequence length="325" mass="35979">MKNIRTGVIGTGSMGQNHARVYSEISNLVGVADLNEGQGKKVANRFGVKWHKNFEDLLLDVDAVSIAVPTSLHLQIAKKVLLSGVHVLVEKPLSNSIEEASEIVKLAAKTDLTLAVGHVERHNPVVNYAKKAIDGGKWGEIITLTSKRVSNFPERITDVGVLFDLCIHDIDISNYLSNSKVNSVYALGGKKRAPHEDHINLCLSYDSGLISICETNWLTPNKVRKLEITTSTHYIELDYQSQSIELFKSKYINVNKSNLYSSNLQLETIKVPINQEEPLKLELADFLQSTVSNKTPLVTGEEALEVVRISAHALESLMNKKVIKT</sequence>
<dbReference type="InterPro" id="IPR055170">
    <property type="entry name" value="GFO_IDH_MocA-like_dom"/>
</dbReference>
<dbReference type="SUPFAM" id="SSF51735">
    <property type="entry name" value="NAD(P)-binding Rossmann-fold domains"/>
    <property type="match status" value="1"/>
</dbReference>
<dbReference type="EMBL" id="MIZA01000001">
    <property type="protein sequence ID" value="OIR21176.1"/>
    <property type="molecule type" value="Genomic_DNA"/>
</dbReference>
<evidence type="ECO:0000313" key="3">
    <source>
        <dbReference type="EMBL" id="OIR21176.1"/>
    </source>
</evidence>
<dbReference type="Proteomes" id="UP000183080">
    <property type="component" value="Unassembled WGS sequence"/>
</dbReference>
<gene>
    <name evidence="3" type="ORF">BD935_00125</name>
</gene>
<evidence type="ECO:0008006" key="5">
    <source>
        <dbReference type="Google" id="ProtNLM"/>
    </source>
</evidence>
<proteinExistence type="predicted"/>
<dbReference type="Gene3D" id="3.30.360.10">
    <property type="entry name" value="Dihydrodipicolinate Reductase, domain 2"/>
    <property type="match status" value="1"/>
</dbReference>
<dbReference type="Pfam" id="PF22725">
    <property type="entry name" value="GFO_IDH_MocA_C3"/>
    <property type="match status" value="1"/>
</dbReference>
<comment type="caution">
    <text evidence="3">The sequence shown here is derived from an EMBL/GenBank/DDBJ whole genome shotgun (WGS) entry which is preliminary data.</text>
</comment>
<dbReference type="PANTHER" id="PTHR43377">
    <property type="entry name" value="BILIVERDIN REDUCTASE A"/>
    <property type="match status" value="1"/>
</dbReference>
<dbReference type="InterPro" id="IPR051450">
    <property type="entry name" value="Gfo/Idh/MocA_Oxidoreductases"/>
</dbReference>
<dbReference type="InterPro" id="IPR000683">
    <property type="entry name" value="Gfo/Idh/MocA-like_OxRdtase_N"/>
</dbReference>
<feature type="domain" description="GFO/IDH/MocA-like oxidoreductase" evidence="2">
    <location>
        <begin position="128"/>
        <end position="232"/>
    </location>
</feature>
<dbReference type="AlphaFoldDB" id="A0A1J5TY48"/>
<accession>A0A1J5TY48</accession>